<evidence type="ECO:0000256" key="1">
    <source>
        <dbReference type="SAM" id="MobiDB-lite"/>
    </source>
</evidence>
<protein>
    <submittedName>
        <fullName evidence="3">AlNc14C262G9825 protein</fullName>
    </submittedName>
</protein>
<sequence>MLSYQARVLLLAMLIGFRETISKQRALPSVDESASVISGLIFLKAPRKDGILSGHECLVRAVGITQIIFLESNTNYMVYWLEGHRDIEKHYAFDCENVHTSYISTESHISYSAYRQIILLTNSMVQHEAEQGSHELARNIYAGRWMIENAETRAHPIETELKLQSLLRREDSNIKVLFGRDDETPMQARPTGSDNKDDERKEINTKKYPKESKESIRCILIVGGVREAVCRECLALHSEWLAVKTYHLAYNSPLESAELCVFPSEYEYSAIALNCKGFFCRDILKWDSNSCDMMNILFPSHNELLRKKQEKHGFRDSNEHAVYQGNEPNLMTRTLWELAMKRMANAPDSSESDVSKYKLILDFEKRKCVEFTTNKSTVWKCIICLLKYGNYQALLIINLSTSGAMMLTDYQGEFECPHCSYPNKPNLANCASHLQHHSMNIERYPSARHTSPLKGTCFVLFSSTYAMAKKCIPCFENIFGSVHQPSKLTQSSFLHDTSIDYQFEVTQEIMDRIRICHKNYTCRRIQLVPDEFCLEHRNFRFVDFYQANSESRKTSQLYHFTRTNIPVGIWPPKIYKSSPDIKHPLHLSYLRSDTLNWPTYNTIALVEIESEPLHLDGCIICVMQQAEVFFVYTKDDTRFGYVWMRQAASHILQLCLEKQCTRLTYSADRHHIERPTGLRQWTAKDVKAKCSPSHKKKSVIDTYG</sequence>
<dbReference type="AlphaFoldDB" id="F0WU02"/>
<evidence type="ECO:0000256" key="2">
    <source>
        <dbReference type="SAM" id="SignalP"/>
    </source>
</evidence>
<dbReference type="HOGENOM" id="CLU_396603_0_0_1"/>
<reference evidence="3" key="1">
    <citation type="journal article" date="2011" name="PLoS Biol.">
        <title>Gene gain and loss during evolution of obligate parasitism in the white rust pathogen of Arabidopsis thaliana.</title>
        <authorList>
            <person name="Kemen E."/>
            <person name="Gardiner A."/>
            <person name="Schultz-Larsen T."/>
            <person name="Kemen A.C."/>
            <person name="Balmuth A.L."/>
            <person name="Robert-Seilaniantz A."/>
            <person name="Bailey K."/>
            <person name="Holub E."/>
            <person name="Studholme D.J."/>
            <person name="Maclean D."/>
            <person name="Jones J.D."/>
        </authorList>
    </citation>
    <scope>NUCLEOTIDE SEQUENCE</scope>
</reference>
<reference evidence="3" key="2">
    <citation type="submission" date="2011-02" db="EMBL/GenBank/DDBJ databases">
        <authorList>
            <person name="MacLean D."/>
        </authorList>
    </citation>
    <scope>NUCLEOTIDE SEQUENCE</scope>
</reference>
<accession>F0WU02</accession>
<gene>
    <name evidence="3" type="primary">AlNc14C262G9825</name>
    <name evidence="3" type="ORF">ALNC14_109900</name>
</gene>
<feature type="chain" id="PRO_5003263609" evidence="2">
    <location>
        <begin position="23"/>
        <end position="704"/>
    </location>
</feature>
<feature type="signal peptide" evidence="2">
    <location>
        <begin position="1"/>
        <end position="22"/>
    </location>
</feature>
<feature type="compositionally biased region" description="Basic and acidic residues" evidence="1">
    <location>
        <begin position="194"/>
        <end position="208"/>
    </location>
</feature>
<feature type="region of interest" description="Disordered" evidence="1">
    <location>
        <begin position="183"/>
        <end position="208"/>
    </location>
</feature>
<evidence type="ECO:0000313" key="3">
    <source>
        <dbReference type="EMBL" id="CCA24846.1"/>
    </source>
</evidence>
<keyword evidence="2" id="KW-0732">Signal</keyword>
<name>F0WU02_9STRA</name>
<organism evidence="3">
    <name type="scientific">Albugo laibachii Nc14</name>
    <dbReference type="NCBI Taxonomy" id="890382"/>
    <lineage>
        <taxon>Eukaryota</taxon>
        <taxon>Sar</taxon>
        <taxon>Stramenopiles</taxon>
        <taxon>Oomycota</taxon>
        <taxon>Peronosporomycetes</taxon>
        <taxon>Albuginales</taxon>
        <taxon>Albuginaceae</taxon>
        <taxon>Albugo</taxon>
    </lineage>
</organism>
<dbReference type="EMBL" id="FR824307">
    <property type="protein sequence ID" value="CCA24846.1"/>
    <property type="molecule type" value="Genomic_DNA"/>
</dbReference>
<proteinExistence type="predicted"/>